<evidence type="ECO:0000313" key="10">
    <source>
        <dbReference type="Proteomes" id="UP000007800"/>
    </source>
</evidence>
<keyword evidence="2" id="KW-0540">Nuclease</keyword>
<evidence type="ECO:0000256" key="8">
    <source>
        <dbReference type="SAM" id="SignalP"/>
    </source>
</evidence>
<keyword evidence="10" id="KW-1185">Reference proteome</keyword>
<feature type="signal peptide" evidence="8">
    <location>
        <begin position="1"/>
        <end position="21"/>
    </location>
</feature>
<name>C5LU76_PERM5</name>
<dbReference type="Pfam" id="PF02265">
    <property type="entry name" value="S1-P1_nuclease"/>
    <property type="match status" value="1"/>
</dbReference>
<comment type="similarity">
    <text evidence="1">Belongs to the nuclease type I family.</text>
</comment>
<evidence type="ECO:0000256" key="2">
    <source>
        <dbReference type="ARBA" id="ARBA00022722"/>
    </source>
</evidence>
<organism evidence="10">
    <name type="scientific">Perkinsus marinus (strain ATCC 50983 / TXsc)</name>
    <dbReference type="NCBI Taxonomy" id="423536"/>
    <lineage>
        <taxon>Eukaryota</taxon>
        <taxon>Sar</taxon>
        <taxon>Alveolata</taxon>
        <taxon>Perkinsozoa</taxon>
        <taxon>Perkinsea</taxon>
        <taxon>Perkinsida</taxon>
        <taxon>Perkinsidae</taxon>
        <taxon>Perkinsus</taxon>
    </lineage>
</organism>
<dbReference type="OMA" id="ELIVMRI"/>
<evidence type="ECO:0000256" key="7">
    <source>
        <dbReference type="ARBA" id="ARBA00023180"/>
    </source>
</evidence>
<keyword evidence="5" id="KW-0378">Hydrolase</keyword>
<reference evidence="9 10" key="1">
    <citation type="submission" date="2008-07" db="EMBL/GenBank/DDBJ databases">
        <authorList>
            <person name="El-Sayed N."/>
            <person name="Caler E."/>
            <person name="Inman J."/>
            <person name="Amedeo P."/>
            <person name="Hass B."/>
            <person name="Wortman J."/>
        </authorList>
    </citation>
    <scope>NUCLEOTIDE SEQUENCE [LARGE SCALE GENOMIC DNA]</scope>
    <source>
        <strain evidence="10">ATCC 50983 / TXsc</strain>
    </source>
</reference>
<evidence type="ECO:0000256" key="6">
    <source>
        <dbReference type="ARBA" id="ARBA00023157"/>
    </source>
</evidence>
<dbReference type="PANTHER" id="PTHR33146:SF26">
    <property type="entry name" value="ENDONUCLEASE 4"/>
    <property type="match status" value="1"/>
</dbReference>
<dbReference type="InParanoid" id="C5LU76"/>
<dbReference type="GO" id="GO:0004519">
    <property type="term" value="F:endonuclease activity"/>
    <property type="evidence" value="ECO:0007669"/>
    <property type="project" value="UniProtKB-KW"/>
</dbReference>
<evidence type="ECO:0000256" key="3">
    <source>
        <dbReference type="ARBA" id="ARBA00022723"/>
    </source>
</evidence>
<evidence type="ECO:0008006" key="11">
    <source>
        <dbReference type="Google" id="ProtNLM"/>
    </source>
</evidence>
<dbReference type="InterPro" id="IPR008947">
    <property type="entry name" value="PLipase_C/P1_nuclease_dom_sf"/>
</dbReference>
<dbReference type="EMBL" id="GG685476">
    <property type="protein sequence ID" value="EEQ99609.1"/>
    <property type="molecule type" value="Genomic_DNA"/>
</dbReference>
<dbReference type="PANTHER" id="PTHR33146">
    <property type="entry name" value="ENDONUCLEASE 4"/>
    <property type="match status" value="1"/>
</dbReference>
<dbReference type="Gene3D" id="1.10.575.10">
    <property type="entry name" value="P1 Nuclease"/>
    <property type="match status" value="1"/>
</dbReference>
<gene>
    <name evidence="9" type="ORF">Pmar_PMAR010871</name>
</gene>
<keyword evidence="3" id="KW-0479">Metal-binding</keyword>
<dbReference type="GeneID" id="9051373"/>
<dbReference type="GO" id="GO:0003676">
    <property type="term" value="F:nucleic acid binding"/>
    <property type="evidence" value="ECO:0007669"/>
    <property type="project" value="InterPro"/>
</dbReference>
<keyword evidence="4" id="KW-0255">Endonuclease</keyword>
<keyword evidence="7" id="KW-0325">Glycoprotein</keyword>
<feature type="chain" id="PRO_5002955073" description="Nuclease S1" evidence="8">
    <location>
        <begin position="22"/>
        <end position="261"/>
    </location>
</feature>
<dbReference type="Proteomes" id="UP000007800">
    <property type="component" value="Unassembled WGS sequence"/>
</dbReference>
<keyword evidence="8" id="KW-0732">Signal</keyword>
<evidence type="ECO:0000313" key="9">
    <source>
        <dbReference type="EMBL" id="EEQ99609.1"/>
    </source>
</evidence>
<dbReference type="InterPro" id="IPR003154">
    <property type="entry name" value="S1/P1nuclease"/>
</dbReference>
<sequence length="261" mass="30243">MSPRLGTFLLKALVLLGYAHAWGEDGHSIVAAIAQRIVSDRVIEGVNETLGRGQDMIGVACWADKASHSAQYRWTAPLHFVDTPTKQCQMVYERDCRGDFCVIGAIYNYTNRAISKSVSRAEREFAMKLVIHFLGDIHQPLHVGFGGDRGRKDSELIVMRIFFTIRDEFELRVQRRREHRKIPPHPPYRHKFEERWHELFEHLWTKLSKGGEYAKHREEWLAPCRQNGLQECTKTMAEESLAVACTAAWVSITHLVFQWRR</sequence>
<dbReference type="AlphaFoldDB" id="C5LU76"/>
<dbReference type="CDD" id="cd11010">
    <property type="entry name" value="S1-P1_nuclease"/>
    <property type="match status" value="1"/>
</dbReference>
<dbReference type="RefSeq" id="XP_002766892.1">
    <property type="nucleotide sequence ID" value="XM_002766846.1"/>
</dbReference>
<dbReference type="OrthoDB" id="441446at2759"/>
<keyword evidence="6" id="KW-1015">Disulfide bond</keyword>
<dbReference type="SUPFAM" id="SSF48537">
    <property type="entry name" value="Phospholipase C/P1 nuclease"/>
    <property type="match status" value="1"/>
</dbReference>
<accession>C5LU76</accession>
<evidence type="ECO:0000256" key="5">
    <source>
        <dbReference type="ARBA" id="ARBA00022801"/>
    </source>
</evidence>
<evidence type="ECO:0000256" key="4">
    <source>
        <dbReference type="ARBA" id="ARBA00022759"/>
    </source>
</evidence>
<dbReference type="GO" id="GO:0006308">
    <property type="term" value="P:DNA catabolic process"/>
    <property type="evidence" value="ECO:0007669"/>
    <property type="project" value="InterPro"/>
</dbReference>
<dbReference type="GO" id="GO:0046872">
    <property type="term" value="F:metal ion binding"/>
    <property type="evidence" value="ECO:0007669"/>
    <property type="project" value="UniProtKB-KW"/>
</dbReference>
<proteinExistence type="inferred from homology"/>
<protein>
    <recommendedName>
        <fullName evidence="11">Nuclease S1</fullName>
    </recommendedName>
</protein>
<evidence type="ECO:0000256" key="1">
    <source>
        <dbReference type="ARBA" id="ARBA00009547"/>
    </source>
</evidence>
<dbReference type="GO" id="GO:0016788">
    <property type="term" value="F:hydrolase activity, acting on ester bonds"/>
    <property type="evidence" value="ECO:0007669"/>
    <property type="project" value="InterPro"/>
</dbReference>